<dbReference type="InterPro" id="IPR016181">
    <property type="entry name" value="Acyl_CoA_acyltransferase"/>
</dbReference>
<organism evidence="2 3">
    <name type="scientific">Archangium minus</name>
    <dbReference type="NCBI Taxonomy" id="83450"/>
    <lineage>
        <taxon>Bacteria</taxon>
        <taxon>Pseudomonadati</taxon>
        <taxon>Myxococcota</taxon>
        <taxon>Myxococcia</taxon>
        <taxon>Myxococcales</taxon>
        <taxon>Cystobacterineae</taxon>
        <taxon>Archangiaceae</taxon>
        <taxon>Archangium</taxon>
    </lineage>
</organism>
<gene>
    <name evidence="2" type="ORF">F0U60_35455</name>
</gene>
<keyword evidence="3" id="KW-1185">Reference proteome</keyword>
<evidence type="ECO:0000313" key="3">
    <source>
        <dbReference type="Proteomes" id="UP001611383"/>
    </source>
</evidence>
<accession>A0ABY9X0B3</accession>
<dbReference type="Proteomes" id="UP001611383">
    <property type="component" value="Chromosome"/>
</dbReference>
<evidence type="ECO:0000259" key="1">
    <source>
        <dbReference type="PROSITE" id="PS51186"/>
    </source>
</evidence>
<name>A0ABY9X0B3_9BACT</name>
<dbReference type="PANTHER" id="PTHR43792">
    <property type="entry name" value="GNAT FAMILY, PUTATIVE (AFU_ORTHOLOGUE AFUA_3G00765)-RELATED-RELATED"/>
    <property type="match status" value="1"/>
</dbReference>
<dbReference type="InterPro" id="IPR000182">
    <property type="entry name" value="GNAT_dom"/>
</dbReference>
<dbReference type="EMBL" id="CP043494">
    <property type="protein sequence ID" value="WNG48826.1"/>
    <property type="molecule type" value="Genomic_DNA"/>
</dbReference>
<dbReference type="InterPro" id="IPR051531">
    <property type="entry name" value="N-acetyltransferase"/>
</dbReference>
<protein>
    <submittedName>
        <fullName evidence="2">GNAT family N-acetyltransferase</fullName>
    </submittedName>
</protein>
<evidence type="ECO:0000313" key="2">
    <source>
        <dbReference type="EMBL" id="WNG48826.1"/>
    </source>
</evidence>
<dbReference type="SUPFAM" id="SSF55729">
    <property type="entry name" value="Acyl-CoA N-acyltransferases (Nat)"/>
    <property type="match status" value="1"/>
</dbReference>
<dbReference type="Pfam" id="PF13302">
    <property type="entry name" value="Acetyltransf_3"/>
    <property type="match status" value="1"/>
</dbReference>
<sequence>MLELRTPHLLLRPLGPEDEEALFRLLNEPRVRHYLCDDLPVSREMVQEHLAHSQQSFRERGFGLFSLFLKEEPGTFIGFTGLGRIDDGEEVEVWYALAPEHWGRGLATEAAEAMLRFGFEQLGLKEIWAGADLDNAASFRVMERLGMTRVGERIVGPRQVRALYYRLTR</sequence>
<dbReference type="Gene3D" id="3.40.630.30">
    <property type="match status" value="1"/>
</dbReference>
<reference evidence="2 3" key="1">
    <citation type="submission" date="2019-08" db="EMBL/GenBank/DDBJ databases">
        <title>Archangium and Cystobacter genomes.</title>
        <authorList>
            <person name="Chen I.-C.K."/>
            <person name="Wielgoss S."/>
        </authorList>
    </citation>
    <scope>NUCLEOTIDE SEQUENCE [LARGE SCALE GENOMIC DNA]</scope>
    <source>
        <strain evidence="2 3">Cbm 6</strain>
    </source>
</reference>
<dbReference type="RefSeq" id="WP_395806487.1">
    <property type="nucleotide sequence ID" value="NZ_CP043494.1"/>
</dbReference>
<proteinExistence type="predicted"/>
<dbReference type="PANTHER" id="PTHR43792:SF1">
    <property type="entry name" value="N-ACETYLTRANSFERASE DOMAIN-CONTAINING PROTEIN"/>
    <property type="match status" value="1"/>
</dbReference>
<dbReference type="PROSITE" id="PS51186">
    <property type="entry name" value="GNAT"/>
    <property type="match status" value="1"/>
</dbReference>
<feature type="domain" description="N-acetyltransferase" evidence="1">
    <location>
        <begin position="9"/>
        <end position="169"/>
    </location>
</feature>